<keyword evidence="3" id="KW-1185">Reference proteome</keyword>
<organism evidence="2 3">
    <name type="scientific">Acidisarcina polymorpha</name>
    <dbReference type="NCBI Taxonomy" id="2211140"/>
    <lineage>
        <taxon>Bacteria</taxon>
        <taxon>Pseudomonadati</taxon>
        <taxon>Acidobacteriota</taxon>
        <taxon>Terriglobia</taxon>
        <taxon>Terriglobales</taxon>
        <taxon>Acidobacteriaceae</taxon>
        <taxon>Acidisarcina</taxon>
    </lineage>
</organism>
<accession>A0A2Z5FSB2</accession>
<evidence type="ECO:0000256" key="1">
    <source>
        <dbReference type="SAM" id="Phobius"/>
    </source>
</evidence>
<keyword evidence="1" id="KW-0812">Transmembrane</keyword>
<gene>
    <name evidence="2" type="ORF">ACPOL_0296</name>
</gene>
<dbReference type="AlphaFoldDB" id="A0A2Z5FSB2"/>
<keyword evidence="1" id="KW-1133">Transmembrane helix</keyword>
<feature type="transmembrane region" description="Helical" evidence="1">
    <location>
        <begin position="21"/>
        <end position="44"/>
    </location>
</feature>
<name>A0A2Z5FSB2_9BACT</name>
<keyword evidence="1" id="KW-0472">Membrane</keyword>
<protein>
    <submittedName>
        <fullName evidence="2">Uncharacterized protein</fullName>
    </submittedName>
</protein>
<proteinExistence type="predicted"/>
<evidence type="ECO:0000313" key="2">
    <source>
        <dbReference type="EMBL" id="AXC09679.1"/>
    </source>
</evidence>
<sequence>MASLATAVQGLSICRLHFVEASILTTCLLCSVALAIIGPGAYSCDARFFGRRRITFHDDH</sequence>
<evidence type="ECO:0000313" key="3">
    <source>
        <dbReference type="Proteomes" id="UP000253606"/>
    </source>
</evidence>
<dbReference type="EMBL" id="CP030840">
    <property type="protein sequence ID" value="AXC09679.1"/>
    <property type="molecule type" value="Genomic_DNA"/>
</dbReference>
<dbReference type="KEGG" id="abas:ACPOL_0296"/>
<reference evidence="2 3" key="1">
    <citation type="journal article" date="2018" name="Front. Microbiol.">
        <title>Hydrolytic Capabilities as a Key to Environmental Success: Chitinolytic and Cellulolytic Acidobacteria From Acidic Sub-arctic Soils and Boreal Peatlands.</title>
        <authorList>
            <person name="Belova S.E."/>
            <person name="Ravin N.V."/>
            <person name="Pankratov T.A."/>
            <person name="Rakitin A.L."/>
            <person name="Ivanova A.A."/>
            <person name="Beletsky A.V."/>
            <person name="Mardanov A.V."/>
            <person name="Sinninghe Damste J.S."/>
            <person name="Dedysh S.N."/>
        </authorList>
    </citation>
    <scope>NUCLEOTIDE SEQUENCE [LARGE SCALE GENOMIC DNA]</scope>
    <source>
        <strain evidence="2 3">SBC82</strain>
    </source>
</reference>
<dbReference type="Proteomes" id="UP000253606">
    <property type="component" value="Chromosome"/>
</dbReference>